<dbReference type="InterPro" id="IPR012677">
    <property type="entry name" value="Nucleotide-bd_a/b_plait_sf"/>
</dbReference>
<dbReference type="SUPFAM" id="SSF54928">
    <property type="entry name" value="RNA-binding domain, RBD"/>
    <property type="match status" value="2"/>
</dbReference>
<dbReference type="SMART" id="SM00360">
    <property type="entry name" value="RRM"/>
    <property type="match status" value="2"/>
</dbReference>
<feature type="compositionally biased region" description="Basic and acidic residues" evidence="6">
    <location>
        <begin position="399"/>
        <end position="408"/>
    </location>
</feature>
<dbReference type="GO" id="GO:0003729">
    <property type="term" value="F:mRNA binding"/>
    <property type="evidence" value="ECO:0007669"/>
    <property type="project" value="TreeGrafter"/>
</dbReference>
<dbReference type="RefSeq" id="XP_002139349.1">
    <property type="nucleotide sequence ID" value="XM_002139313.1"/>
</dbReference>
<evidence type="ECO:0000256" key="5">
    <source>
        <dbReference type="PROSITE-ProRule" id="PRU00176"/>
    </source>
</evidence>
<feature type="compositionally biased region" description="Basic residues" evidence="6">
    <location>
        <begin position="387"/>
        <end position="398"/>
    </location>
</feature>
<evidence type="ECO:0000256" key="1">
    <source>
        <dbReference type="ARBA" id="ARBA00004123"/>
    </source>
</evidence>
<feature type="domain" description="RRM" evidence="7">
    <location>
        <begin position="25"/>
        <end position="136"/>
    </location>
</feature>
<proteinExistence type="predicted"/>
<dbReference type="PROSITE" id="PS50102">
    <property type="entry name" value="RRM"/>
    <property type="match status" value="1"/>
</dbReference>
<feature type="region of interest" description="Disordered" evidence="6">
    <location>
        <begin position="387"/>
        <end position="408"/>
    </location>
</feature>
<dbReference type="InterPro" id="IPR000504">
    <property type="entry name" value="RRM_dom"/>
</dbReference>
<dbReference type="VEuPathDB" id="CryptoDB:CMU_040690"/>
<dbReference type="GO" id="GO:0005634">
    <property type="term" value="C:nucleus"/>
    <property type="evidence" value="ECO:0007669"/>
    <property type="project" value="UniProtKB-SubCell"/>
</dbReference>
<dbReference type="EMBL" id="DS989726">
    <property type="protein sequence ID" value="EEA05000.1"/>
    <property type="molecule type" value="Genomic_DNA"/>
</dbReference>
<dbReference type="AlphaFoldDB" id="B6A9V9"/>
<dbReference type="eggNOG" id="KOG0127">
    <property type="taxonomic scope" value="Eukaryota"/>
</dbReference>
<evidence type="ECO:0000256" key="3">
    <source>
        <dbReference type="ARBA" id="ARBA00022884"/>
    </source>
</evidence>
<keyword evidence="4" id="KW-0539">Nucleus</keyword>
<dbReference type="STRING" id="441375.B6A9V9"/>
<evidence type="ECO:0000256" key="4">
    <source>
        <dbReference type="ARBA" id="ARBA00023242"/>
    </source>
</evidence>
<evidence type="ECO:0000256" key="2">
    <source>
        <dbReference type="ARBA" id="ARBA00022737"/>
    </source>
</evidence>
<organism evidence="8 9">
    <name type="scientific">Cryptosporidium muris (strain RN66)</name>
    <dbReference type="NCBI Taxonomy" id="441375"/>
    <lineage>
        <taxon>Eukaryota</taxon>
        <taxon>Sar</taxon>
        <taxon>Alveolata</taxon>
        <taxon>Apicomplexa</taxon>
        <taxon>Conoidasida</taxon>
        <taxon>Coccidia</taxon>
        <taxon>Eucoccidiorida</taxon>
        <taxon>Eimeriorina</taxon>
        <taxon>Cryptosporidiidae</taxon>
        <taxon>Cryptosporidium</taxon>
    </lineage>
</organism>
<dbReference type="Gene3D" id="3.30.70.330">
    <property type="match status" value="2"/>
</dbReference>
<accession>B6A9V9</accession>
<reference evidence="8" key="1">
    <citation type="submission" date="2008-06" db="EMBL/GenBank/DDBJ databases">
        <authorList>
            <person name="Lorenzi H."/>
            <person name="Inman J."/>
            <person name="Miller J."/>
            <person name="Schobel S."/>
            <person name="Amedeo P."/>
            <person name="Caler E.V."/>
            <person name="da Silva J."/>
        </authorList>
    </citation>
    <scope>NUCLEOTIDE SEQUENCE [LARGE SCALE GENOMIC DNA]</scope>
    <source>
        <strain evidence="8">RN66</strain>
    </source>
</reference>
<gene>
    <name evidence="8" type="ORF">CMU_040690</name>
</gene>
<evidence type="ECO:0000313" key="9">
    <source>
        <dbReference type="Proteomes" id="UP000001460"/>
    </source>
</evidence>
<dbReference type="OrthoDB" id="3945418at2759"/>
<evidence type="ECO:0000259" key="7">
    <source>
        <dbReference type="PROSITE" id="PS50102"/>
    </source>
</evidence>
<dbReference type="InterPro" id="IPR051945">
    <property type="entry name" value="RRM_MRD1_RNA_proc_ribogen"/>
</dbReference>
<dbReference type="GeneID" id="6994638"/>
<evidence type="ECO:0000256" key="6">
    <source>
        <dbReference type="SAM" id="MobiDB-lite"/>
    </source>
</evidence>
<keyword evidence="2" id="KW-0677">Repeat</keyword>
<dbReference type="Pfam" id="PF00076">
    <property type="entry name" value="RRM_1"/>
    <property type="match status" value="1"/>
</dbReference>
<dbReference type="OMA" id="NDHIFRH"/>
<dbReference type="PANTHER" id="PTHR48039">
    <property type="entry name" value="RNA-BINDING MOTIF PROTEIN 14B"/>
    <property type="match status" value="1"/>
</dbReference>
<name>B6A9V9_CRYMR</name>
<protein>
    <submittedName>
        <fullName evidence="8">RNA recognition motif. family protein</fullName>
    </submittedName>
</protein>
<comment type="subcellular location">
    <subcellularLocation>
        <location evidence="1">Nucleus</location>
    </subcellularLocation>
</comment>
<sequence>MESKGSFLKKKVGNSDVHDDVEEGKTIFLRNIPFGTSESDLKQFFEERFGKVIYARIVLSRSTHLPKGVAFVKFRDLEAVKHVLDANDEANQYIVKTKNMNMTNKSSCTYLESLALPPNVGIQINGRRIYAQIAVKPSELADISSKKDTCMNEGIIKSNNNGHLAKFGVILRGTNEAVGLSENDLRRREDAWLERKVKLKNPNFIVNPFRLCIRNLPKTVSAVELRKIVIDCITSLDKKYLLTLIENCKLEIEKIGSAGQKYMIDHSKYKYYFERFLLKSAKKFSKNEFLKILNKIVSYIRIVRENSSSGSKSKGYAFINVLSHEVCKLILNTLNNNPKIFGSERRPIVEFAVEDQRAIYIQKKKRAQKDKVKSTLNKEYKLRVPKLSRGQRQRAKRRLEREQATSQV</sequence>
<keyword evidence="3 5" id="KW-0694">RNA-binding</keyword>
<keyword evidence="9" id="KW-1185">Reference proteome</keyword>
<dbReference type="PANTHER" id="PTHR48039:SF5">
    <property type="entry name" value="RNA-BINDING PROTEIN 28"/>
    <property type="match status" value="1"/>
</dbReference>
<dbReference type="Proteomes" id="UP000001460">
    <property type="component" value="Unassembled WGS sequence"/>
</dbReference>
<dbReference type="InterPro" id="IPR035979">
    <property type="entry name" value="RBD_domain_sf"/>
</dbReference>
<evidence type="ECO:0000313" key="8">
    <source>
        <dbReference type="EMBL" id="EEA05000.1"/>
    </source>
</evidence>